<dbReference type="PANTHER" id="PTHR46211">
    <property type="entry name" value="GLYCEROPHOSPHORYL DIESTER PHOSPHODIESTERASE"/>
    <property type="match status" value="1"/>
</dbReference>
<dbReference type="PROSITE" id="PS51704">
    <property type="entry name" value="GP_PDE"/>
    <property type="match status" value="1"/>
</dbReference>
<proteinExistence type="predicted"/>
<dbReference type="Pfam" id="PF03009">
    <property type="entry name" value="GDPD"/>
    <property type="match status" value="1"/>
</dbReference>
<dbReference type="GO" id="GO:0006629">
    <property type="term" value="P:lipid metabolic process"/>
    <property type="evidence" value="ECO:0007669"/>
    <property type="project" value="InterPro"/>
</dbReference>
<keyword evidence="4" id="KW-1185">Reference proteome</keyword>
<keyword evidence="1" id="KW-0812">Transmembrane</keyword>
<dbReference type="OrthoDB" id="384721at2"/>
<dbReference type="InterPro" id="IPR030395">
    <property type="entry name" value="GP_PDE_dom"/>
</dbReference>
<gene>
    <name evidence="3" type="ORF">GO816_12580</name>
</gene>
<evidence type="ECO:0000313" key="4">
    <source>
        <dbReference type="Proteomes" id="UP000434850"/>
    </source>
</evidence>
<evidence type="ECO:0000259" key="2">
    <source>
        <dbReference type="PROSITE" id="PS51704"/>
    </source>
</evidence>
<sequence>MIADNLLLHLITQFNMHYKKSITAVAVVITSFVCLSFSIGKRNTAFLKIGHRGTRGLMPENTLPSMFKAIELGCNTIEFDVHITKDGQVVVYHDSSVNPEYTQLADGSDIMPGERKKYTFYQMNYSEIRQLKIGSKKYPAFPEQQSIASYAPLLSELIDSVEAFTTTHKYPKVNYLLEIKSSKETDGVEQPVPAVFVEKVMAALKSKKLLERLVIQSFDMRPLQVLNNKYPKVKLGFLTGDNKVSIEQNLALLGFKPQFYNPHYGMVNTDMVNTLHAKGIKICPWTVNELEDINKTLAFDVDGVITDYPDRLTKALK</sequence>
<name>A0A6I4IEB1_9SPHI</name>
<feature type="transmembrane region" description="Helical" evidence="1">
    <location>
        <begin position="21"/>
        <end position="39"/>
    </location>
</feature>
<dbReference type="Proteomes" id="UP000434850">
    <property type="component" value="Unassembled WGS sequence"/>
</dbReference>
<dbReference type="Gene3D" id="3.20.20.190">
    <property type="entry name" value="Phosphatidylinositol (PI) phosphodiesterase"/>
    <property type="match status" value="1"/>
</dbReference>
<keyword evidence="1" id="KW-0472">Membrane</keyword>
<dbReference type="InterPro" id="IPR017946">
    <property type="entry name" value="PLC-like_Pdiesterase_TIM-brl"/>
</dbReference>
<evidence type="ECO:0000256" key="1">
    <source>
        <dbReference type="SAM" id="Phobius"/>
    </source>
</evidence>
<reference evidence="3 4" key="1">
    <citation type="submission" date="2019-12" db="EMBL/GenBank/DDBJ databases">
        <title>Mucilaginibacter sp. HME9299 genome sequencing and assembly.</title>
        <authorList>
            <person name="Kang H."/>
            <person name="Kim H."/>
            <person name="Joh K."/>
        </authorList>
    </citation>
    <scope>NUCLEOTIDE SEQUENCE [LARGE SCALE GENOMIC DNA]</scope>
    <source>
        <strain evidence="3 4">HME9299</strain>
    </source>
</reference>
<dbReference type="GO" id="GO:0008081">
    <property type="term" value="F:phosphoric diester hydrolase activity"/>
    <property type="evidence" value="ECO:0007669"/>
    <property type="project" value="InterPro"/>
</dbReference>
<evidence type="ECO:0000313" key="3">
    <source>
        <dbReference type="EMBL" id="MVN91966.1"/>
    </source>
</evidence>
<dbReference type="PANTHER" id="PTHR46211:SF14">
    <property type="entry name" value="GLYCEROPHOSPHODIESTER PHOSPHODIESTERASE"/>
    <property type="match status" value="1"/>
</dbReference>
<dbReference type="AlphaFoldDB" id="A0A6I4IEB1"/>
<dbReference type="SUPFAM" id="SSF51695">
    <property type="entry name" value="PLC-like phosphodiesterases"/>
    <property type="match status" value="1"/>
</dbReference>
<feature type="domain" description="GP-PDE" evidence="2">
    <location>
        <begin position="46"/>
        <end position="316"/>
    </location>
</feature>
<protein>
    <submittedName>
        <fullName evidence="3">Glycerophosphodiester phosphodiesterase</fullName>
    </submittedName>
</protein>
<keyword evidence="1" id="KW-1133">Transmembrane helix</keyword>
<organism evidence="3 4">
    <name type="scientific">Mucilaginibacter aquatilis</name>
    <dbReference type="NCBI Taxonomy" id="1517760"/>
    <lineage>
        <taxon>Bacteria</taxon>
        <taxon>Pseudomonadati</taxon>
        <taxon>Bacteroidota</taxon>
        <taxon>Sphingobacteriia</taxon>
        <taxon>Sphingobacteriales</taxon>
        <taxon>Sphingobacteriaceae</taxon>
        <taxon>Mucilaginibacter</taxon>
    </lineage>
</organism>
<dbReference type="EMBL" id="WQLA01000004">
    <property type="protein sequence ID" value="MVN91966.1"/>
    <property type="molecule type" value="Genomic_DNA"/>
</dbReference>
<comment type="caution">
    <text evidence="3">The sequence shown here is derived from an EMBL/GenBank/DDBJ whole genome shotgun (WGS) entry which is preliminary data.</text>
</comment>
<accession>A0A6I4IEB1</accession>